<gene>
    <name evidence="2" type="ORF">IPO85_13390</name>
</gene>
<protein>
    <recommendedName>
        <fullName evidence="1">Copper-binding protein MbnP-like domain-containing protein</fullName>
    </recommendedName>
</protein>
<dbReference type="EMBL" id="JADKFW010000010">
    <property type="protein sequence ID" value="MBK9718477.1"/>
    <property type="molecule type" value="Genomic_DNA"/>
</dbReference>
<dbReference type="InterPro" id="IPR046863">
    <property type="entry name" value="MbnP-like_dom"/>
</dbReference>
<dbReference type="AlphaFoldDB" id="A0A9D7SB95"/>
<name>A0A9D7SB95_9BACT</name>
<evidence type="ECO:0000313" key="2">
    <source>
        <dbReference type="EMBL" id="MBK9718477.1"/>
    </source>
</evidence>
<feature type="domain" description="Copper-binding protein MbnP-like" evidence="1">
    <location>
        <begin position="10"/>
        <end position="206"/>
    </location>
</feature>
<reference evidence="2 3" key="1">
    <citation type="submission" date="2020-10" db="EMBL/GenBank/DDBJ databases">
        <title>Connecting structure to function with the recovery of over 1000 high-quality activated sludge metagenome-assembled genomes encoding full-length rRNA genes using long-read sequencing.</title>
        <authorList>
            <person name="Singleton C.M."/>
            <person name="Petriglieri F."/>
            <person name="Kristensen J.M."/>
            <person name="Kirkegaard R.H."/>
            <person name="Michaelsen T.Y."/>
            <person name="Andersen M.H."/>
            <person name="Karst S.M."/>
            <person name="Dueholm M.S."/>
            <person name="Nielsen P.H."/>
            <person name="Albertsen M."/>
        </authorList>
    </citation>
    <scope>NUCLEOTIDE SEQUENCE [LARGE SCALE GENOMIC DNA]</scope>
    <source>
        <strain evidence="2">Ribe_18-Q3-R11-54_BAT3C.373</strain>
    </source>
</reference>
<sequence length="228" mass="25990">MPHHQDEFFGDVEFVFKGKYANEPLVMGKNYSYFDQSLINFTKSEFFISQIKLKSVSHEHLLTDVAFISLTESHTTIELSEAGYKLKFSHIPVDQYSVLSFGIGVPSNLNSKNPSQFDINHPLGEGSHYWSGWKSYIFSKTEGVMTNGTDATNFAYHSGFDSAYRSFEFQKNITVKANETTQIVVEMDHQRQFGTSTQFVNIAQDPIFHDGGPFMITFMNNYQSSIHL</sequence>
<accession>A0A9D7SB95</accession>
<evidence type="ECO:0000259" key="1">
    <source>
        <dbReference type="Pfam" id="PF20243"/>
    </source>
</evidence>
<proteinExistence type="predicted"/>
<evidence type="ECO:0000313" key="3">
    <source>
        <dbReference type="Proteomes" id="UP000808349"/>
    </source>
</evidence>
<dbReference type="Proteomes" id="UP000808349">
    <property type="component" value="Unassembled WGS sequence"/>
</dbReference>
<comment type="caution">
    <text evidence="2">The sequence shown here is derived from an EMBL/GenBank/DDBJ whole genome shotgun (WGS) entry which is preliminary data.</text>
</comment>
<dbReference type="Pfam" id="PF20243">
    <property type="entry name" value="MbnP"/>
    <property type="match status" value="1"/>
</dbReference>
<organism evidence="2 3">
    <name type="scientific">Candidatus Defluviibacterium haderslevense</name>
    <dbReference type="NCBI Taxonomy" id="2981993"/>
    <lineage>
        <taxon>Bacteria</taxon>
        <taxon>Pseudomonadati</taxon>
        <taxon>Bacteroidota</taxon>
        <taxon>Saprospiria</taxon>
        <taxon>Saprospirales</taxon>
        <taxon>Saprospiraceae</taxon>
        <taxon>Candidatus Defluviibacterium</taxon>
    </lineage>
</organism>